<dbReference type="GO" id="GO:0015485">
    <property type="term" value="F:cholesterol binding"/>
    <property type="evidence" value="ECO:0007669"/>
    <property type="project" value="TreeGrafter"/>
</dbReference>
<dbReference type="AlphaFoldDB" id="A0AAW0LB70"/>
<reference evidence="4 5" key="1">
    <citation type="journal article" date="2018" name="Sci. Data">
        <title>The draft genome sequence of cork oak.</title>
        <authorList>
            <person name="Ramos A.M."/>
            <person name="Usie A."/>
            <person name="Barbosa P."/>
            <person name="Barros P.M."/>
            <person name="Capote T."/>
            <person name="Chaves I."/>
            <person name="Simoes F."/>
            <person name="Abreu I."/>
            <person name="Carrasquinho I."/>
            <person name="Faro C."/>
            <person name="Guimaraes J.B."/>
            <person name="Mendonca D."/>
            <person name="Nobrega F."/>
            <person name="Rodrigues L."/>
            <person name="Saibo N.J.M."/>
            <person name="Varela M.C."/>
            <person name="Egas C."/>
            <person name="Matos J."/>
            <person name="Miguel C.M."/>
            <person name="Oliveira M.M."/>
            <person name="Ricardo C.P."/>
            <person name="Goncalves S."/>
        </authorList>
    </citation>
    <scope>NUCLEOTIDE SEQUENCE [LARGE SCALE GENOMIC DNA]</scope>
    <source>
        <strain evidence="5">cv. HL8</strain>
    </source>
</reference>
<evidence type="ECO:0000256" key="3">
    <source>
        <dbReference type="ARBA" id="ARBA00023136"/>
    </source>
</evidence>
<dbReference type="GO" id="GO:0031625">
    <property type="term" value="F:ubiquitin protein ligase binding"/>
    <property type="evidence" value="ECO:0007669"/>
    <property type="project" value="InterPro"/>
</dbReference>
<evidence type="ECO:0000256" key="2">
    <source>
        <dbReference type="ARBA" id="ARBA00008164"/>
    </source>
</evidence>
<name>A0AAW0LB70_QUESU</name>
<dbReference type="PANTHER" id="PTHR15351">
    <property type="entry name" value="ERLIN (ER LIPID RAFT ASSOCIATED PROTEIN) HOMOLOG"/>
    <property type="match status" value="1"/>
</dbReference>
<evidence type="ECO:0000313" key="5">
    <source>
        <dbReference type="Proteomes" id="UP000237347"/>
    </source>
</evidence>
<accession>A0AAW0LB70</accession>
<evidence type="ECO:0000313" key="4">
    <source>
        <dbReference type="EMBL" id="KAK7848927.1"/>
    </source>
</evidence>
<comment type="similarity">
    <text evidence="2">Belongs to the band 7/mec-2 family.</text>
</comment>
<organism evidence="4 5">
    <name type="scientific">Quercus suber</name>
    <name type="common">Cork oak</name>
    <dbReference type="NCBI Taxonomy" id="58331"/>
    <lineage>
        <taxon>Eukaryota</taxon>
        <taxon>Viridiplantae</taxon>
        <taxon>Streptophyta</taxon>
        <taxon>Embryophyta</taxon>
        <taxon>Tracheophyta</taxon>
        <taxon>Spermatophyta</taxon>
        <taxon>Magnoliopsida</taxon>
        <taxon>eudicotyledons</taxon>
        <taxon>Gunneridae</taxon>
        <taxon>Pentapetalae</taxon>
        <taxon>rosids</taxon>
        <taxon>fabids</taxon>
        <taxon>Fagales</taxon>
        <taxon>Fagaceae</taxon>
        <taxon>Quercus</taxon>
    </lineage>
</organism>
<dbReference type="InterPro" id="IPR033294">
    <property type="entry name" value="Erlin1/2"/>
</dbReference>
<dbReference type="Proteomes" id="UP000237347">
    <property type="component" value="Unassembled WGS sequence"/>
</dbReference>
<dbReference type="GO" id="GO:0032933">
    <property type="term" value="P:SREBP signaling pathway"/>
    <property type="evidence" value="ECO:0007669"/>
    <property type="project" value="TreeGrafter"/>
</dbReference>
<gene>
    <name evidence="4" type="primary">erlin1_1</name>
    <name evidence="4" type="ORF">CFP56_004009</name>
</gene>
<proteinExistence type="inferred from homology"/>
<keyword evidence="3" id="KW-0472">Membrane</keyword>
<protein>
    <submittedName>
        <fullName evidence="4">Erlin-1</fullName>
    </submittedName>
</protein>
<dbReference type="PANTHER" id="PTHR15351:SF3">
    <property type="entry name" value="ERLIN"/>
    <property type="match status" value="1"/>
</dbReference>
<dbReference type="GO" id="GO:0005789">
    <property type="term" value="C:endoplasmic reticulum membrane"/>
    <property type="evidence" value="ECO:0007669"/>
    <property type="project" value="TreeGrafter"/>
</dbReference>
<comment type="subcellular location">
    <subcellularLocation>
        <location evidence="1">Membrane</location>
        <topology evidence="1">Single-pass membrane protein</topology>
    </subcellularLocation>
</comment>
<evidence type="ECO:0000256" key="1">
    <source>
        <dbReference type="ARBA" id="ARBA00004167"/>
    </source>
</evidence>
<sequence>MKQQEIENKMYMAWEKSLADIDFYRLLKEAEANKLKLAPQFLELKFIESIVADKKMSFEEK</sequence>
<comment type="caution">
    <text evidence="4">The sequence shown here is derived from an EMBL/GenBank/DDBJ whole genome shotgun (WGS) entry which is preliminary data.</text>
</comment>
<keyword evidence="5" id="KW-1185">Reference proteome</keyword>
<feature type="non-terminal residue" evidence="4">
    <location>
        <position position="61"/>
    </location>
</feature>
<dbReference type="EMBL" id="PKMF04000120">
    <property type="protein sequence ID" value="KAK7848927.1"/>
    <property type="molecule type" value="Genomic_DNA"/>
</dbReference>